<evidence type="ECO:0000313" key="2">
    <source>
        <dbReference type="Proteomes" id="UP001631969"/>
    </source>
</evidence>
<name>A0ACC7P1P7_9BACL</name>
<dbReference type="Proteomes" id="UP001631969">
    <property type="component" value="Unassembled WGS sequence"/>
</dbReference>
<reference evidence="1" key="1">
    <citation type="submission" date="2024-12" db="EMBL/GenBank/DDBJ databases">
        <authorList>
            <person name="Wu N."/>
        </authorList>
    </citation>
    <scope>NUCLEOTIDE SEQUENCE</scope>
    <source>
        <strain evidence="1">P15</strain>
    </source>
</reference>
<evidence type="ECO:0000313" key="1">
    <source>
        <dbReference type="EMBL" id="MFM9329534.1"/>
    </source>
</evidence>
<comment type="caution">
    <text evidence="1">The sequence shown here is derived from an EMBL/GenBank/DDBJ whole genome shotgun (WGS) entry which is preliminary data.</text>
</comment>
<gene>
    <name evidence="1" type="ORF">ACI1P1_14670</name>
</gene>
<proteinExistence type="predicted"/>
<protein>
    <submittedName>
        <fullName evidence="1">Uncharacterized protein</fullName>
    </submittedName>
</protein>
<organism evidence="1 2">
    <name type="scientific">Paenibacillus mesotrionivorans</name>
    <dbReference type="NCBI Taxonomy" id="3160968"/>
    <lineage>
        <taxon>Bacteria</taxon>
        <taxon>Bacillati</taxon>
        <taxon>Bacillota</taxon>
        <taxon>Bacilli</taxon>
        <taxon>Bacillales</taxon>
        <taxon>Paenibacillaceae</taxon>
        <taxon>Paenibacillus</taxon>
    </lineage>
</organism>
<sequence>MNHKFGLISSLSALVCTVLFLIGLVIVNDGLNYWSCLVLSWAYICTACALAQEAPADRKGVAGAGIAIAAVYSLLTNLVYYTQLTTVAQDAAGQEVLRVFRFQQGSWMFGLDLLGYGLMALSTFLIGLSMMPIAPGDKALKWMLMLHGLFFPVCVVMPTLDVFPEGSGGNGGIYALMGWCVYFAPVMALSAWHFMQRSRVFGR</sequence>
<dbReference type="EMBL" id="JBJURJ010000009">
    <property type="protein sequence ID" value="MFM9329534.1"/>
    <property type="molecule type" value="Genomic_DNA"/>
</dbReference>
<keyword evidence="2" id="KW-1185">Reference proteome</keyword>
<accession>A0ACC7P1P7</accession>